<proteinExistence type="predicted"/>
<feature type="region of interest" description="Disordered" evidence="1">
    <location>
        <begin position="1"/>
        <end position="60"/>
    </location>
</feature>
<feature type="compositionally biased region" description="Acidic residues" evidence="1">
    <location>
        <begin position="250"/>
        <end position="262"/>
    </location>
</feature>
<feature type="region of interest" description="Disordered" evidence="1">
    <location>
        <begin position="231"/>
        <end position="286"/>
    </location>
</feature>
<evidence type="ECO:0000313" key="2">
    <source>
        <dbReference type="Proteomes" id="UP000887577"/>
    </source>
</evidence>
<evidence type="ECO:0000256" key="1">
    <source>
        <dbReference type="SAM" id="MobiDB-lite"/>
    </source>
</evidence>
<feature type="compositionally biased region" description="Low complexity" evidence="1">
    <location>
        <begin position="207"/>
        <end position="219"/>
    </location>
</feature>
<protein>
    <submittedName>
        <fullName evidence="3">Uncharacterized protein</fullName>
    </submittedName>
</protein>
<name>A0A914XYC2_9BILA</name>
<dbReference type="WBParaSite" id="PSU_v2.g12205.t1">
    <property type="protein sequence ID" value="PSU_v2.g12205.t1"/>
    <property type="gene ID" value="PSU_v2.g12205"/>
</dbReference>
<reference evidence="3" key="1">
    <citation type="submission" date="2022-11" db="UniProtKB">
        <authorList>
            <consortium name="WormBaseParasite"/>
        </authorList>
    </citation>
    <scope>IDENTIFICATION</scope>
</reference>
<organism evidence="2 3">
    <name type="scientific">Panagrolaimus superbus</name>
    <dbReference type="NCBI Taxonomy" id="310955"/>
    <lineage>
        <taxon>Eukaryota</taxon>
        <taxon>Metazoa</taxon>
        <taxon>Ecdysozoa</taxon>
        <taxon>Nematoda</taxon>
        <taxon>Chromadorea</taxon>
        <taxon>Rhabditida</taxon>
        <taxon>Tylenchina</taxon>
        <taxon>Panagrolaimomorpha</taxon>
        <taxon>Panagrolaimoidea</taxon>
        <taxon>Panagrolaimidae</taxon>
        <taxon>Panagrolaimus</taxon>
    </lineage>
</organism>
<keyword evidence="2" id="KW-1185">Reference proteome</keyword>
<feature type="compositionally biased region" description="Low complexity" evidence="1">
    <location>
        <begin position="167"/>
        <end position="190"/>
    </location>
</feature>
<feature type="region of interest" description="Disordered" evidence="1">
    <location>
        <begin position="205"/>
        <end position="224"/>
    </location>
</feature>
<evidence type="ECO:0000313" key="3">
    <source>
        <dbReference type="WBParaSite" id="PSU_v2.g12205.t1"/>
    </source>
</evidence>
<dbReference type="Proteomes" id="UP000887577">
    <property type="component" value="Unplaced"/>
</dbReference>
<feature type="compositionally biased region" description="Polar residues" evidence="1">
    <location>
        <begin position="7"/>
        <end position="34"/>
    </location>
</feature>
<dbReference type="AlphaFoldDB" id="A0A914XYC2"/>
<sequence>MPHVGSSPDSPTKASLKSVSTLLETDSLPTSPGRPSTAPPPVPKLSSSSEELEKVLNEESAAAAEAALEAATSAESPPIIINTFGVQKDLEERRAREHSYSDSGTKVEDIIPDEWLSGEAQPDIFMFGGPGLIHFVSSTSGPSSLDQTGYGSYLDAITEEDSDDLRSQSSASSHHFGSSSAQSSVRAPSADVVGEVDARIINVLSTNNDNSSNSNSDSDFSPSLKVTKESKIVEIIDSPKSSSEVKFKEENDDDDDEEEEETPVLSRRESGPELLSEAEESLPESENLMFPRITAVAAAAEKELLKKKVNTGK</sequence>
<feature type="region of interest" description="Disordered" evidence="1">
    <location>
        <begin position="159"/>
        <end position="190"/>
    </location>
</feature>
<accession>A0A914XYC2</accession>